<gene>
    <name evidence="2" type="ORF">GCM10011575_32210</name>
</gene>
<feature type="region of interest" description="Disordered" evidence="1">
    <location>
        <begin position="1"/>
        <end position="29"/>
    </location>
</feature>
<feature type="region of interest" description="Disordered" evidence="1">
    <location>
        <begin position="68"/>
        <end position="88"/>
    </location>
</feature>
<keyword evidence="3" id="KW-1185">Reference proteome</keyword>
<dbReference type="Proteomes" id="UP000613840">
    <property type="component" value="Unassembled WGS sequence"/>
</dbReference>
<dbReference type="EMBL" id="BMMZ01000008">
    <property type="protein sequence ID" value="GGL71438.1"/>
    <property type="molecule type" value="Genomic_DNA"/>
</dbReference>
<accession>A0A917SEG3</accession>
<dbReference type="AlphaFoldDB" id="A0A917SEG3"/>
<evidence type="ECO:0000256" key="1">
    <source>
        <dbReference type="SAM" id="MobiDB-lite"/>
    </source>
</evidence>
<reference evidence="2" key="1">
    <citation type="journal article" date="2014" name="Int. J. Syst. Evol. Microbiol.">
        <title>Complete genome sequence of Corynebacterium casei LMG S-19264T (=DSM 44701T), isolated from a smear-ripened cheese.</title>
        <authorList>
            <consortium name="US DOE Joint Genome Institute (JGI-PGF)"/>
            <person name="Walter F."/>
            <person name="Albersmeier A."/>
            <person name="Kalinowski J."/>
            <person name="Ruckert C."/>
        </authorList>
    </citation>
    <scope>NUCLEOTIDE SEQUENCE</scope>
    <source>
        <strain evidence="2">CGMCC 4.7306</strain>
    </source>
</reference>
<evidence type="ECO:0000313" key="2">
    <source>
        <dbReference type="EMBL" id="GGL71438.1"/>
    </source>
</evidence>
<evidence type="ECO:0000313" key="3">
    <source>
        <dbReference type="Proteomes" id="UP000613840"/>
    </source>
</evidence>
<organism evidence="2 3">
    <name type="scientific">Microlunatus endophyticus</name>
    <dbReference type="NCBI Taxonomy" id="1716077"/>
    <lineage>
        <taxon>Bacteria</taxon>
        <taxon>Bacillati</taxon>
        <taxon>Actinomycetota</taxon>
        <taxon>Actinomycetes</taxon>
        <taxon>Propionibacteriales</taxon>
        <taxon>Propionibacteriaceae</taxon>
        <taxon>Microlunatus</taxon>
    </lineage>
</organism>
<name>A0A917SEG3_9ACTN</name>
<sequence>MVRIVRNDGGSSGPRTEPSTPTGVATGDRVRPAVVCLQVGFDDAQPRVVELLGGMQLFPQRRFAAETSDRGADVVAGLQQSEHTPASR</sequence>
<comment type="caution">
    <text evidence="2">The sequence shown here is derived from an EMBL/GenBank/DDBJ whole genome shotgun (WGS) entry which is preliminary data.</text>
</comment>
<proteinExistence type="predicted"/>
<feature type="compositionally biased region" description="Polar residues" evidence="1">
    <location>
        <begin position="13"/>
        <end position="23"/>
    </location>
</feature>
<reference evidence="2" key="2">
    <citation type="submission" date="2020-09" db="EMBL/GenBank/DDBJ databases">
        <authorList>
            <person name="Sun Q."/>
            <person name="Zhou Y."/>
        </authorList>
    </citation>
    <scope>NUCLEOTIDE SEQUENCE</scope>
    <source>
        <strain evidence="2">CGMCC 4.7306</strain>
    </source>
</reference>
<feature type="compositionally biased region" description="Polar residues" evidence="1">
    <location>
        <begin position="78"/>
        <end position="88"/>
    </location>
</feature>
<protein>
    <submittedName>
        <fullName evidence="2">Uncharacterized protein</fullName>
    </submittedName>
</protein>